<evidence type="ECO:0000313" key="1">
    <source>
        <dbReference type="EMBL" id="MFI9106280.1"/>
    </source>
</evidence>
<keyword evidence="2" id="KW-1185">Reference proteome</keyword>
<sequence>MPTLVHTGKTGEQGERDALLAFLEAQRGALRRAVLGLTDEQAASRPSASELSLSGLVKHALGCEDNWVQTTLMGRPPARKRDESNWHEDFQLVGDETVAGVLEEYEAVARQTEETILGLPDLEGSVPLPEAPWFPAGMRVNARWVLLHLIEEAARHAGHADIIRESLDGKTSYVLIAEESGKAF</sequence>
<gene>
    <name evidence="1" type="ORF">ACIGXA_37830</name>
</gene>
<name>A0ABW8CIK1_9ACTN</name>
<accession>A0ABW8CIK1</accession>
<comment type="caution">
    <text evidence="1">The sequence shown here is derived from an EMBL/GenBank/DDBJ whole genome shotgun (WGS) entry which is preliminary data.</text>
</comment>
<dbReference type="SUPFAM" id="SSF109854">
    <property type="entry name" value="DinB/YfiT-like putative metalloenzymes"/>
    <property type="match status" value="1"/>
</dbReference>
<dbReference type="InterPro" id="IPR007061">
    <property type="entry name" value="MST-like"/>
</dbReference>
<protein>
    <submittedName>
        <fullName evidence="1">DinB family protein</fullName>
    </submittedName>
</protein>
<dbReference type="RefSeq" id="WP_399657689.1">
    <property type="nucleotide sequence ID" value="NZ_JBITYG010000017.1"/>
</dbReference>
<dbReference type="Pfam" id="PF04978">
    <property type="entry name" value="MST"/>
    <property type="match status" value="1"/>
</dbReference>
<dbReference type="Gene3D" id="1.20.120.450">
    <property type="entry name" value="dinb family like domain"/>
    <property type="match status" value="1"/>
</dbReference>
<dbReference type="EMBL" id="JBITYG010000017">
    <property type="protein sequence ID" value="MFI9106280.1"/>
    <property type="molecule type" value="Genomic_DNA"/>
</dbReference>
<dbReference type="Proteomes" id="UP001614394">
    <property type="component" value="Unassembled WGS sequence"/>
</dbReference>
<evidence type="ECO:0000313" key="2">
    <source>
        <dbReference type="Proteomes" id="UP001614394"/>
    </source>
</evidence>
<organism evidence="1 2">
    <name type="scientific">Streptomyces fildesensis</name>
    <dbReference type="NCBI Taxonomy" id="375757"/>
    <lineage>
        <taxon>Bacteria</taxon>
        <taxon>Bacillati</taxon>
        <taxon>Actinomycetota</taxon>
        <taxon>Actinomycetes</taxon>
        <taxon>Kitasatosporales</taxon>
        <taxon>Streptomycetaceae</taxon>
        <taxon>Streptomyces</taxon>
    </lineage>
</organism>
<proteinExistence type="predicted"/>
<reference evidence="1 2" key="1">
    <citation type="submission" date="2024-10" db="EMBL/GenBank/DDBJ databases">
        <title>The Natural Products Discovery Center: Release of the First 8490 Sequenced Strains for Exploring Actinobacteria Biosynthetic Diversity.</title>
        <authorList>
            <person name="Kalkreuter E."/>
            <person name="Kautsar S.A."/>
            <person name="Yang D."/>
            <person name="Bader C.D."/>
            <person name="Teijaro C.N."/>
            <person name="Fluegel L."/>
            <person name="Davis C.M."/>
            <person name="Simpson J.R."/>
            <person name="Lauterbach L."/>
            <person name="Steele A.D."/>
            <person name="Gui C."/>
            <person name="Meng S."/>
            <person name="Li G."/>
            <person name="Viehrig K."/>
            <person name="Ye F."/>
            <person name="Su P."/>
            <person name="Kiefer A.F."/>
            <person name="Nichols A."/>
            <person name="Cepeda A.J."/>
            <person name="Yan W."/>
            <person name="Fan B."/>
            <person name="Jiang Y."/>
            <person name="Adhikari A."/>
            <person name="Zheng C.-J."/>
            <person name="Schuster L."/>
            <person name="Cowan T.M."/>
            <person name="Smanski M.J."/>
            <person name="Chevrette M.G."/>
            <person name="De Carvalho L.P.S."/>
            <person name="Shen B."/>
        </authorList>
    </citation>
    <scope>NUCLEOTIDE SEQUENCE [LARGE SCALE GENOMIC DNA]</scope>
    <source>
        <strain evidence="1 2">NPDC053399</strain>
    </source>
</reference>
<dbReference type="InterPro" id="IPR034660">
    <property type="entry name" value="DinB/YfiT-like"/>
</dbReference>